<gene>
    <name evidence="1" type="ORF">GGP41_009560</name>
</gene>
<proteinExistence type="predicted"/>
<dbReference type="AlphaFoldDB" id="A0A8H5ZAQ9"/>
<dbReference type="Proteomes" id="UP000624244">
    <property type="component" value="Unassembled WGS sequence"/>
</dbReference>
<evidence type="ECO:0000313" key="2">
    <source>
        <dbReference type="Proteomes" id="UP000624244"/>
    </source>
</evidence>
<organism evidence="1 2">
    <name type="scientific">Cochliobolus sativus</name>
    <name type="common">Common root rot and spot blotch fungus</name>
    <name type="synonym">Bipolaris sorokiniana</name>
    <dbReference type="NCBI Taxonomy" id="45130"/>
    <lineage>
        <taxon>Eukaryota</taxon>
        <taxon>Fungi</taxon>
        <taxon>Dikarya</taxon>
        <taxon>Ascomycota</taxon>
        <taxon>Pezizomycotina</taxon>
        <taxon>Dothideomycetes</taxon>
        <taxon>Pleosporomycetidae</taxon>
        <taxon>Pleosporales</taxon>
        <taxon>Pleosporineae</taxon>
        <taxon>Pleosporaceae</taxon>
        <taxon>Bipolaris</taxon>
    </lineage>
</organism>
<sequence length="70" mass="7902">MPGIITPMSHQKEPNTRQYNTEMHWWHGGEGEKKFRLKGSGGINGHAHGKGSVQAKSRTMMKEALLCWEP</sequence>
<protein>
    <submittedName>
        <fullName evidence="1">Uncharacterized protein</fullName>
    </submittedName>
</protein>
<comment type="caution">
    <text evidence="1">The sequence shown here is derived from an EMBL/GenBank/DDBJ whole genome shotgun (WGS) entry which is preliminary data.</text>
</comment>
<dbReference type="EMBL" id="WNKQ01000018">
    <property type="protein sequence ID" value="KAF5845862.1"/>
    <property type="molecule type" value="Genomic_DNA"/>
</dbReference>
<evidence type="ECO:0000313" key="1">
    <source>
        <dbReference type="EMBL" id="KAF5845862.1"/>
    </source>
</evidence>
<accession>A0A8H5ZAQ9</accession>
<reference evidence="1" key="1">
    <citation type="submission" date="2019-11" db="EMBL/GenBank/DDBJ databases">
        <title>Bipolaris sorokiniana Genome sequencing.</title>
        <authorList>
            <person name="Wang H."/>
        </authorList>
    </citation>
    <scope>NUCLEOTIDE SEQUENCE</scope>
</reference>
<name>A0A8H5ZAQ9_COCSA</name>